<keyword evidence="3" id="KW-0378">Hydrolase</keyword>
<feature type="domain" description="CAAX prenyl protease 2/Lysostaphin resistance protein A-like" evidence="2">
    <location>
        <begin position="114"/>
        <end position="211"/>
    </location>
</feature>
<organism evidence="3 4">
    <name type="scientific">Salinirubellus salinus</name>
    <dbReference type="NCBI Taxonomy" id="1364945"/>
    <lineage>
        <taxon>Archaea</taxon>
        <taxon>Methanobacteriati</taxon>
        <taxon>Methanobacteriota</taxon>
        <taxon>Stenosarchaea group</taxon>
        <taxon>Halobacteria</taxon>
        <taxon>Halobacteriales</taxon>
        <taxon>Natronomonadaceae</taxon>
        <taxon>Salinirubellus</taxon>
    </lineage>
</organism>
<dbReference type="RefSeq" id="WP_260593036.1">
    <property type="nucleotide sequence ID" value="NZ_CP104003.1"/>
</dbReference>
<evidence type="ECO:0000259" key="2">
    <source>
        <dbReference type="Pfam" id="PF02517"/>
    </source>
</evidence>
<gene>
    <name evidence="3" type="ORF">N0B31_18215</name>
</gene>
<dbReference type="GO" id="GO:0080120">
    <property type="term" value="P:CAAX-box protein maturation"/>
    <property type="evidence" value="ECO:0007669"/>
    <property type="project" value="UniProtKB-ARBA"/>
</dbReference>
<proteinExistence type="predicted"/>
<evidence type="ECO:0000313" key="4">
    <source>
        <dbReference type="Proteomes" id="UP001057580"/>
    </source>
</evidence>
<protein>
    <submittedName>
        <fullName evidence="3">CPBP family intramembrane metalloprotease</fullName>
    </submittedName>
</protein>
<feature type="transmembrane region" description="Helical" evidence="1">
    <location>
        <begin position="110"/>
        <end position="133"/>
    </location>
</feature>
<keyword evidence="3" id="KW-0482">Metalloprotease</keyword>
<dbReference type="Pfam" id="PF02517">
    <property type="entry name" value="Rce1-like"/>
    <property type="match status" value="1"/>
</dbReference>
<dbReference type="GeneID" id="74944399"/>
<sequence>MTWRDVPRRLTWRQWTLLATPVALVATTLVTFQWLDARFGSVGYLGGFVFYWVGWCLAVPTALLGPAGVRDLFRAGRPPLGSRPQLTAVALVWLLPFPFLFYFLPNVAGASAAALVASLVVGVVIGVTEELLWRGTFVRVFPDSRWLGYVHPTVWFALWHVAPQSVRPSPVPGGVAAFVLYALLLGASYGYHARQTGSIRWCTVAHVVHDTLGLPGATFLGLAGAL</sequence>
<dbReference type="EMBL" id="CP104003">
    <property type="protein sequence ID" value="UWM54042.1"/>
    <property type="molecule type" value="Genomic_DNA"/>
</dbReference>
<keyword evidence="1" id="KW-0812">Transmembrane</keyword>
<dbReference type="Proteomes" id="UP001057580">
    <property type="component" value="Chromosome"/>
</dbReference>
<feature type="transmembrane region" description="Helical" evidence="1">
    <location>
        <begin position="12"/>
        <end position="35"/>
    </location>
</feature>
<dbReference type="AlphaFoldDB" id="A0A9E7R1R5"/>
<keyword evidence="3" id="KW-0645">Protease</keyword>
<dbReference type="GO" id="GO:0008237">
    <property type="term" value="F:metallopeptidase activity"/>
    <property type="evidence" value="ECO:0007669"/>
    <property type="project" value="UniProtKB-KW"/>
</dbReference>
<reference evidence="3" key="1">
    <citation type="submission" date="2022-09" db="EMBL/GenBank/DDBJ databases">
        <title>Diverse halophilic archaea isolated from saline environments.</title>
        <authorList>
            <person name="Cui H.-L."/>
        </authorList>
    </citation>
    <scope>NUCLEOTIDE SEQUENCE</scope>
    <source>
        <strain evidence="3">ZS-35-S2</strain>
    </source>
</reference>
<accession>A0A9E7R1R5</accession>
<dbReference type="GO" id="GO:0004175">
    <property type="term" value="F:endopeptidase activity"/>
    <property type="evidence" value="ECO:0007669"/>
    <property type="project" value="UniProtKB-ARBA"/>
</dbReference>
<feature type="transmembrane region" description="Helical" evidence="1">
    <location>
        <begin position="174"/>
        <end position="191"/>
    </location>
</feature>
<feature type="transmembrane region" description="Helical" evidence="1">
    <location>
        <begin position="41"/>
        <end position="65"/>
    </location>
</feature>
<keyword evidence="1" id="KW-0472">Membrane</keyword>
<dbReference type="KEGG" id="ssai:N0B31_18215"/>
<keyword evidence="1" id="KW-1133">Transmembrane helix</keyword>
<feature type="transmembrane region" description="Helical" evidence="1">
    <location>
        <begin position="86"/>
        <end position="104"/>
    </location>
</feature>
<evidence type="ECO:0000256" key="1">
    <source>
        <dbReference type="SAM" id="Phobius"/>
    </source>
</evidence>
<dbReference type="InterPro" id="IPR003675">
    <property type="entry name" value="Rce1/LyrA-like_dom"/>
</dbReference>
<evidence type="ECO:0000313" key="3">
    <source>
        <dbReference type="EMBL" id="UWM54042.1"/>
    </source>
</evidence>
<name>A0A9E7R1R5_9EURY</name>
<keyword evidence="4" id="KW-1185">Reference proteome</keyword>